<feature type="compositionally biased region" description="Gly residues" evidence="1">
    <location>
        <begin position="161"/>
        <end position="171"/>
    </location>
</feature>
<sequence>MSSSSAPPKAVVDFVAAHSDAEVLDSGKVRCSTTGHECLPQLDVLRAHWEGKTYRKKAALVAYDFEQHAPHLVPHKQSKHLLYCTVTRQPVSRQPSAVEGHVNGKRFKRMLAEREAAEAKRSRKRANKGKPSKQAPGKDAPGKDALPFPRGAGKVATGSSRPGGGVHGQAGAGAARKAARRQAYLTNMSGRGGGGRRAGRGAHERGKR</sequence>
<dbReference type="RefSeq" id="XP_005763699.1">
    <property type="nucleotide sequence ID" value="XM_005763642.1"/>
</dbReference>
<feature type="region of interest" description="Disordered" evidence="1">
    <location>
        <begin position="114"/>
        <end position="208"/>
    </location>
</feature>
<dbReference type="PaxDb" id="2903-EOD11270"/>
<dbReference type="HOGENOM" id="CLU_1323043_0_0_1"/>
<dbReference type="Pfam" id="PF05477">
    <property type="entry name" value="SURF2"/>
    <property type="match status" value="1"/>
</dbReference>
<keyword evidence="3" id="KW-1185">Reference proteome</keyword>
<accession>A0A0D3IJ35</accession>
<dbReference type="eggNOG" id="ENOG502QW1X">
    <property type="taxonomic scope" value="Eukaryota"/>
</dbReference>
<dbReference type="AlphaFoldDB" id="A0A0D3IJ35"/>
<proteinExistence type="predicted"/>
<name>A0A0D3IJ35_EMIH1</name>
<dbReference type="Proteomes" id="UP000013827">
    <property type="component" value="Unassembled WGS sequence"/>
</dbReference>
<protein>
    <recommendedName>
        <fullName evidence="4">Surfeit locus protein 2</fullName>
    </recommendedName>
</protein>
<evidence type="ECO:0000313" key="2">
    <source>
        <dbReference type="EnsemblProtists" id="EOD11270"/>
    </source>
</evidence>
<dbReference type="EnsemblProtists" id="EOD11270">
    <property type="protein sequence ID" value="EOD11270"/>
    <property type="gene ID" value="EMIHUDRAFT_247979"/>
</dbReference>
<evidence type="ECO:0000256" key="1">
    <source>
        <dbReference type="SAM" id="MobiDB-lite"/>
    </source>
</evidence>
<dbReference type="PANTHER" id="PTHR34348:SF1">
    <property type="entry name" value="SURFEIT LOCUS PROTEIN 2"/>
    <property type="match status" value="1"/>
</dbReference>
<dbReference type="InterPro" id="IPR008833">
    <property type="entry name" value="Surf2"/>
</dbReference>
<dbReference type="PANTHER" id="PTHR34348">
    <property type="entry name" value="SURFEIT LOCUS PROTEIN 2"/>
    <property type="match status" value="1"/>
</dbReference>
<reference evidence="3" key="1">
    <citation type="journal article" date="2013" name="Nature">
        <title>Pan genome of the phytoplankton Emiliania underpins its global distribution.</title>
        <authorList>
            <person name="Read B.A."/>
            <person name="Kegel J."/>
            <person name="Klute M.J."/>
            <person name="Kuo A."/>
            <person name="Lefebvre S.C."/>
            <person name="Maumus F."/>
            <person name="Mayer C."/>
            <person name="Miller J."/>
            <person name="Monier A."/>
            <person name="Salamov A."/>
            <person name="Young J."/>
            <person name="Aguilar M."/>
            <person name="Claverie J.M."/>
            <person name="Frickenhaus S."/>
            <person name="Gonzalez K."/>
            <person name="Herman E.K."/>
            <person name="Lin Y.C."/>
            <person name="Napier J."/>
            <person name="Ogata H."/>
            <person name="Sarno A.F."/>
            <person name="Shmutz J."/>
            <person name="Schroeder D."/>
            <person name="de Vargas C."/>
            <person name="Verret F."/>
            <person name="von Dassow P."/>
            <person name="Valentin K."/>
            <person name="Van de Peer Y."/>
            <person name="Wheeler G."/>
            <person name="Dacks J.B."/>
            <person name="Delwiche C.F."/>
            <person name="Dyhrman S.T."/>
            <person name="Glockner G."/>
            <person name="John U."/>
            <person name="Richards T."/>
            <person name="Worden A.Z."/>
            <person name="Zhang X."/>
            <person name="Grigoriev I.V."/>
            <person name="Allen A.E."/>
            <person name="Bidle K."/>
            <person name="Borodovsky M."/>
            <person name="Bowler C."/>
            <person name="Brownlee C."/>
            <person name="Cock J.M."/>
            <person name="Elias M."/>
            <person name="Gladyshev V.N."/>
            <person name="Groth M."/>
            <person name="Guda C."/>
            <person name="Hadaegh A."/>
            <person name="Iglesias-Rodriguez M.D."/>
            <person name="Jenkins J."/>
            <person name="Jones B.M."/>
            <person name="Lawson T."/>
            <person name="Leese F."/>
            <person name="Lindquist E."/>
            <person name="Lobanov A."/>
            <person name="Lomsadze A."/>
            <person name="Malik S.B."/>
            <person name="Marsh M.E."/>
            <person name="Mackinder L."/>
            <person name="Mock T."/>
            <person name="Mueller-Roeber B."/>
            <person name="Pagarete A."/>
            <person name="Parker M."/>
            <person name="Probert I."/>
            <person name="Quesneville H."/>
            <person name="Raines C."/>
            <person name="Rensing S.A."/>
            <person name="Riano-Pachon D.M."/>
            <person name="Richier S."/>
            <person name="Rokitta S."/>
            <person name="Shiraiwa Y."/>
            <person name="Soanes D.M."/>
            <person name="van der Giezen M."/>
            <person name="Wahlund T.M."/>
            <person name="Williams B."/>
            <person name="Wilson W."/>
            <person name="Wolfe G."/>
            <person name="Wurch L.L."/>
        </authorList>
    </citation>
    <scope>NUCLEOTIDE SEQUENCE</scope>
</reference>
<evidence type="ECO:0008006" key="4">
    <source>
        <dbReference type="Google" id="ProtNLM"/>
    </source>
</evidence>
<reference evidence="2" key="2">
    <citation type="submission" date="2024-10" db="UniProtKB">
        <authorList>
            <consortium name="EnsemblProtists"/>
        </authorList>
    </citation>
    <scope>IDENTIFICATION</scope>
</reference>
<evidence type="ECO:0000313" key="3">
    <source>
        <dbReference type="Proteomes" id="UP000013827"/>
    </source>
</evidence>
<dbReference type="KEGG" id="ehx:EMIHUDRAFT_247979"/>
<dbReference type="STRING" id="2903.R1D9S4"/>
<organism evidence="2 3">
    <name type="scientific">Emiliania huxleyi (strain CCMP1516)</name>
    <dbReference type="NCBI Taxonomy" id="280463"/>
    <lineage>
        <taxon>Eukaryota</taxon>
        <taxon>Haptista</taxon>
        <taxon>Haptophyta</taxon>
        <taxon>Prymnesiophyceae</taxon>
        <taxon>Isochrysidales</taxon>
        <taxon>Noelaerhabdaceae</taxon>
        <taxon>Emiliania</taxon>
    </lineage>
</organism>
<feature type="compositionally biased region" description="Basic residues" evidence="1">
    <location>
        <begin position="121"/>
        <end position="131"/>
    </location>
</feature>
<dbReference type="GeneID" id="17257423"/>